<keyword evidence="3" id="KW-1185">Reference proteome</keyword>
<dbReference type="InterPro" id="IPR026741">
    <property type="entry name" value="SNO"/>
</dbReference>
<name>A0A3P7MKN3_CYLGO</name>
<organism evidence="2 3">
    <name type="scientific">Cylicostephanus goldi</name>
    <name type="common">Nematode worm</name>
    <dbReference type="NCBI Taxonomy" id="71465"/>
    <lineage>
        <taxon>Eukaryota</taxon>
        <taxon>Metazoa</taxon>
        <taxon>Ecdysozoa</taxon>
        <taxon>Nematoda</taxon>
        <taxon>Chromadorea</taxon>
        <taxon>Rhabditida</taxon>
        <taxon>Rhabditina</taxon>
        <taxon>Rhabditomorpha</taxon>
        <taxon>Strongyloidea</taxon>
        <taxon>Strongylidae</taxon>
        <taxon>Cylicostephanus</taxon>
    </lineage>
</organism>
<feature type="compositionally biased region" description="Low complexity" evidence="1">
    <location>
        <begin position="357"/>
        <end position="367"/>
    </location>
</feature>
<evidence type="ECO:0000313" key="2">
    <source>
        <dbReference type="EMBL" id="VDN23887.1"/>
    </source>
</evidence>
<dbReference type="OrthoDB" id="421838at2759"/>
<dbReference type="GO" id="GO:0042393">
    <property type="term" value="F:histone binding"/>
    <property type="evidence" value="ECO:0007669"/>
    <property type="project" value="TreeGrafter"/>
</dbReference>
<dbReference type="GO" id="GO:0006355">
    <property type="term" value="P:regulation of DNA-templated transcription"/>
    <property type="evidence" value="ECO:0007669"/>
    <property type="project" value="InterPro"/>
</dbReference>
<dbReference type="EMBL" id="UYRV01107955">
    <property type="protein sequence ID" value="VDN23887.1"/>
    <property type="molecule type" value="Genomic_DNA"/>
</dbReference>
<dbReference type="AlphaFoldDB" id="A0A3P7MKN3"/>
<feature type="non-terminal residue" evidence="2">
    <location>
        <position position="454"/>
    </location>
</feature>
<proteinExistence type="predicted"/>
<evidence type="ECO:0000313" key="3">
    <source>
        <dbReference type="Proteomes" id="UP000271889"/>
    </source>
</evidence>
<dbReference type="PANTHER" id="PTHR12706">
    <property type="entry name" value="STRAWBERRY NOTCH-RELATED"/>
    <property type="match status" value="1"/>
</dbReference>
<accession>A0A3P7MKN3</accession>
<evidence type="ECO:0000256" key="1">
    <source>
        <dbReference type="SAM" id="MobiDB-lite"/>
    </source>
</evidence>
<feature type="region of interest" description="Disordered" evidence="1">
    <location>
        <begin position="357"/>
        <end position="382"/>
    </location>
</feature>
<dbReference type="PANTHER" id="PTHR12706:SF30">
    <property type="entry name" value="PROTEIN STRAWBERRY NOTCH-RELATED"/>
    <property type="match status" value="1"/>
</dbReference>
<sequence>MVVATSSPSTSTVREAVARPAGVGVVRKLSAPCNIVYRQAGTPSKPGTPVRTTKQVRISYPAESGTAQLFKQTVHTPDGPRTQVLRPFINQSSADSAKEPQRIVVYRQSTPGGGTVLVRKTFPAGTSVPRTVNVSNGGVVRRFVTREAVARPVGTSDAYSRGGATRGNVQYRTAGQYVAVSPASTSQSPQIIRGGTVVRRAVAANGAVPGTRVTRYAAVPVRSRLGYSSSSPDLSTWSSYSPSNTPSMAEIESDPVAIANGEMSDVVFEHHGASTQNLPAYRQQYYTAQRRPPLRPGENIRRPHPAAVNSASATLLQHRTMGQTARRLPAAGAEVAASVGAFEHLDVKRMLSGNPAAVPASNVSSPAPTAPPPKYYTKSQKAKDEMRLAHQTATEKRSEIDEDEENLGYAETYADYVPAKLRSGVSHPDSVVETASLSSVAPPDVKYQISIPEY</sequence>
<reference evidence="2 3" key="1">
    <citation type="submission" date="2018-11" db="EMBL/GenBank/DDBJ databases">
        <authorList>
            <consortium name="Pathogen Informatics"/>
        </authorList>
    </citation>
    <scope>NUCLEOTIDE SEQUENCE [LARGE SCALE GENOMIC DNA]</scope>
</reference>
<dbReference type="GO" id="GO:0005634">
    <property type="term" value="C:nucleus"/>
    <property type="evidence" value="ECO:0007669"/>
    <property type="project" value="TreeGrafter"/>
</dbReference>
<gene>
    <name evidence="2" type="ORF">CGOC_LOCUS9699</name>
</gene>
<dbReference type="GO" id="GO:0031490">
    <property type="term" value="F:chromatin DNA binding"/>
    <property type="evidence" value="ECO:0007669"/>
    <property type="project" value="TreeGrafter"/>
</dbReference>
<protein>
    <submittedName>
        <fullName evidence="2">Uncharacterized protein</fullName>
    </submittedName>
</protein>
<dbReference type="Proteomes" id="UP000271889">
    <property type="component" value="Unassembled WGS sequence"/>
</dbReference>